<evidence type="ECO:0000256" key="4">
    <source>
        <dbReference type="ARBA" id="ARBA00022605"/>
    </source>
</evidence>
<dbReference type="NCBIfam" id="TIGR00676">
    <property type="entry name" value="fadh2"/>
    <property type="match status" value="1"/>
</dbReference>
<evidence type="ECO:0000256" key="8">
    <source>
        <dbReference type="ARBA" id="ARBA00023027"/>
    </source>
</evidence>
<dbReference type="EMBL" id="UOFD01000064">
    <property type="protein sequence ID" value="VAW53611.1"/>
    <property type="molecule type" value="Genomic_DNA"/>
</dbReference>
<dbReference type="EC" id="1.5.1.54" evidence="11"/>
<evidence type="ECO:0000256" key="1">
    <source>
        <dbReference type="ARBA" id="ARBA00001974"/>
    </source>
</evidence>
<dbReference type="SUPFAM" id="SSF51730">
    <property type="entry name" value="FAD-linked oxidoreductase"/>
    <property type="match status" value="1"/>
</dbReference>
<comment type="pathway">
    <text evidence="10">Amino-acid biosynthesis; L-methionine biosynthesis via de novo pathway.</text>
</comment>
<evidence type="ECO:0000256" key="9">
    <source>
        <dbReference type="ARBA" id="ARBA00023167"/>
    </source>
</evidence>
<accession>A0A3B0WEA0</accession>
<proteinExistence type="inferred from homology"/>
<organism evidence="12">
    <name type="scientific">hydrothermal vent metagenome</name>
    <dbReference type="NCBI Taxonomy" id="652676"/>
    <lineage>
        <taxon>unclassified sequences</taxon>
        <taxon>metagenomes</taxon>
        <taxon>ecological metagenomes</taxon>
    </lineage>
</organism>
<evidence type="ECO:0000256" key="3">
    <source>
        <dbReference type="ARBA" id="ARBA00006743"/>
    </source>
</evidence>
<keyword evidence="7 12" id="KW-0560">Oxidoreductase</keyword>
<dbReference type="PANTHER" id="PTHR45754">
    <property type="entry name" value="METHYLENETETRAHYDROFOLATE REDUCTASE"/>
    <property type="match status" value="1"/>
</dbReference>
<evidence type="ECO:0000256" key="11">
    <source>
        <dbReference type="ARBA" id="ARBA00034529"/>
    </source>
</evidence>
<dbReference type="UniPathway" id="UPA00193"/>
<evidence type="ECO:0000256" key="7">
    <source>
        <dbReference type="ARBA" id="ARBA00023002"/>
    </source>
</evidence>
<evidence type="ECO:0000256" key="2">
    <source>
        <dbReference type="ARBA" id="ARBA00004777"/>
    </source>
</evidence>
<keyword evidence="5" id="KW-0285">Flavoprotein</keyword>
<evidence type="ECO:0000313" key="12">
    <source>
        <dbReference type="EMBL" id="VAW53611.1"/>
    </source>
</evidence>
<protein>
    <recommendedName>
        <fullName evidence="11">methylenetetrahydrofolate reductase (NADH)</fullName>
        <ecNumber evidence="11">1.5.1.54</ecNumber>
    </recommendedName>
</protein>
<dbReference type="GO" id="GO:0106312">
    <property type="term" value="F:methylenetetrahydrofolate reductase (NADH) activity"/>
    <property type="evidence" value="ECO:0007669"/>
    <property type="project" value="UniProtKB-EC"/>
</dbReference>
<dbReference type="Pfam" id="PF02219">
    <property type="entry name" value="MTHFR"/>
    <property type="match status" value="1"/>
</dbReference>
<evidence type="ECO:0000256" key="10">
    <source>
        <dbReference type="ARBA" id="ARBA00034478"/>
    </source>
</evidence>
<dbReference type="AlphaFoldDB" id="A0A3B0WEA0"/>
<dbReference type="InterPro" id="IPR029041">
    <property type="entry name" value="FAD-linked_oxidoreductase-like"/>
</dbReference>
<keyword evidence="6" id="KW-0274">FAD</keyword>
<keyword evidence="8" id="KW-0520">NAD</keyword>
<dbReference type="GO" id="GO:0005829">
    <property type="term" value="C:cytosol"/>
    <property type="evidence" value="ECO:0007669"/>
    <property type="project" value="InterPro"/>
</dbReference>
<comment type="similarity">
    <text evidence="3">Belongs to the methylenetetrahydrofolate reductase family.</text>
</comment>
<keyword evidence="4" id="KW-0028">Amino-acid biosynthesis</keyword>
<dbReference type="Gene3D" id="3.20.20.220">
    <property type="match status" value="1"/>
</dbReference>
<dbReference type="GO" id="GO:0071949">
    <property type="term" value="F:FAD binding"/>
    <property type="evidence" value="ECO:0007669"/>
    <property type="project" value="TreeGrafter"/>
</dbReference>
<dbReference type="InterPro" id="IPR003171">
    <property type="entry name" value="Mehydrof_redctse-like"/>
</dbReference>
<dbReference type="InterPro" id="IPR004620">
    <property type="entry name" value="MTHF_reductase_bac"/>
</dbReference>
<reference evidence="12" key="1">
    <citation type="submission" date="2018-06" db="EMBL/GenBank/DDBJ databases">
        <authorList>
            <person name="Zhirakovskaya E."/>
        </authorList>
    </citation>
    <scope>NUCLEOTIDE SEQUENCE</scope>
</reference>
<dbReference type="GO" id="GO:0035999">
    <property type="term" value="P:tetrahydrofolate interconversion"/>
    <property type="evidence" value="ECO:0007669"/>
    <property type="project" value="UniProtKB-UniPathway"/>
</dbReference>
<dbReference type="CDD" id="cd00537">
    <property type="entry name" value="MTHFR"/>
    <property type="match status" value="1"/>
</dbReference>
<dbReference type="PANTHER" id="PTHR45754:SF3">
    <property type="entry name" value="METHYLENETETRAHYDROFOLATE REDUCTASE (NADPH)"/>
    <property type="match status" value="1"/>
</dbReference>
<gene>
    <name evidence="12" type="ORF">MNBD_GAMMA06-251</name>
</gene>
<sequence length="280" mass="30900">MSSNKKATLSCEFFPPRTEAGVEKLLTTQQSLSDAFQPAYYSVTFGAGGTTRDSTLEIVKLLTKKNISVAPHISCIGSSKQQLNDLLEIYKSLGVTRLVTLRGDIPETGESTKELSHANELVSFIRKTTGDHFTIEVAAYPEYHPESESPQSDFKHFKNKVAAGANGAITQYFYNIDAYLRFMDNCQKNNITIPVTPGIMPITNFANLTRFSDICGAEIPQWIKKQLEAYADDSGSLQAFGLDVVSNLCNQLLEQGVPGLHFYTLNRADSVNAIRKNLSL</sequence>
<dbReference type="GO" id="GO:0009086">
    <property type="term" value="P:methionine biosynthetic process"/>
    <property type="evidence" value="ECO:0007669"/>
    <property type="project" value="UniProtKB-KW"/>
</dbReference>
<evidence type="ECO:0000256" key="6">
    <source>
        <dbReference type="ARBA" id="ARBA00022827"/>
    </source>
</evidence>
<evidence type="ECO:0000256" key="5">
    <source>
        <dbReference type="ARBA" id="ARBA00022630"/>
    </source>
</evidence>
<comment type="pathway">
    <text evidence="2">One-carbon metabolism; tetrahydrofolate interconversion.</text>
</comment>
<keyword evidence="9" id="KW-0486">Methionine biosynthesis</keyword>
<name>A0A3B0WEA0_9ZZZZ</name>
<comment type="cofactor">
    <cofactor evidence="1">
        <name>FAD</name>
        <dbReference type="ChEBI" id="CHEBI:57692"/>
    </cofactor>
</comment>